<dbReference type="InterPro" id="IPR011006">
    <property type="entry name" value="CheY-like_superfamily"/>
</dbReference>
<evidence type="ECO:0000313" key="3">
    <source>
        <dbReference type="EMBL" id="MFD1166024.1"/>
    </source>
</evidence>
<comment type="caution">
    <text evidence="3">The sequence shown here is derived from an EMBL/GenBank/DDBJ whole genome shotgun (WGS) entry which is preliminary data.</text>
</comment>
<evidence type="ECO:0000256" key="1">
    <source>
        <dbReference type="PROSITE-ProRule" id="PRU00169"/>
    </source>
</evidence>
<reference evidence="4" key="1">
    <citation type="journal article" date="2019" name="Int. J. Syst. Evol. Microbiol.">
        <title>The Global Catalogue of Microorganisms (GCM) 10K type strain sequencing project: providing services to taxonomists for standard genome sequencing and annotation.</title>
        <authorList>
            <consortium name="The Broad Institute Genomics Platform"/>
            <consortium name="The Broad Institute Genome Sequencing Center for Infectious Disease"/>
            <person name="Wu L."/>
            <person name="Ma J."/>
        </authorList>
    </citation>
    <scope>NUCLEOTIDE SEQUENCE [LARGE SCALE GENOMIC DNA]</scope>
    <source>
        <strain evidence="4">CCUG 52468</strain>
    </source>
</reference>
<keyword evidence="1" id="KW-0597">Phosphoprotein</keyword>
<evidence type="ECO:0000313" key="4">
    <source>
        <dbReference type="Proteomes" id="UP001597205"/>
    </source>
</evidence>
<protein>
    <submittedName>
        <fullName evidence="3">Two-component system response regulator</fullName>
    </submittedName>
</protein>
<gene>
    <name evidence="3" type="ORF">ACFQ2C_10450</name>
</gene>
<dbReference type="RefSeq" id="WP_380896531.1">
    <property type="nucleotide sequence ID" value="NZ_JBHTKY010000014.1"/>
</dbReference>
<dbReference type="Gene3D" id="3.40.50.2300">
    <property type="match status" value="1"/>
</dbReference>
<dbReference type="SUPFAM" id="SSF52172">
    <property type="entry name" value="CheY-like"/>
    <property type="match status" value="1"/>
</dbReference>
<keyword evidence="4" id="KW-1185">Reference proteome</keyword>
<feature type="modified residue" description="4-aspartylphosphate" evidence="1">
    <location>
        <position position="76"/>
    </location>
</feature>
<evidence type="ECO:0000259" key="2">
    <source>
        <dbReference type="PROSITE" id="PS50110"/>
    </source>
</evidence>
<dbReference type="Proteomes" id="UP001597205">
    <property type="component" value="Unassembled WGS sequence"/>
</dbReference>
<accession>A0ABW3RLP9</accession>
<dbReference type="EMBL" id="JBHTKY010000014">
    <property type="protein sequence ID" value="MFD1166024.1"/>
    <property type="molecule type" value="Genomic_DNA"/>
</dbReference>
<organism evidence="3 4">
    <name type="scientific">Sphingobacterium daejeonense</name>
    <dbReference type="NCBI Taxonomy" id="371142"/>
    <lineage>
        <taxon>Bacteria</taxon>
        <taxon>Pseudomonadati</taxon>
        <taxon>Bacteroidota</taxon>
        <taxon>Sphingobacteriia</taxon>
        <taxon>Sphingobacteriales</taxon>
        <taxon>Sphingobacteriaceae</taxon>
        <taxon>Sphingobacterium</taxon>
    </lineage>
</organism>
<dbReference type="PROSITE" id="PS50110">
    <property type="entry name" value="RESPONSE_REGULATORY"/>
    <property type="match status" value="1"/>
</dbReference>
<name>A0ABW3RLP9_9SPHI</name>
<dbReference type="Pfam" id="PF00072">
    <property type="entry name" value="Response_reg"/>
    <property type="match status" value="1"/>
</dbReference>
<feature type="domain" description="Response regulatory" evidence="2">
    <location>
        <begin position="28"/>
        <end position="87"/>
    </location>
</feature>
<proteinExistence type="predicted"/>
<dbReference type="InterPro" id="IPR001789">
    <property type="entry name" value="Sig_transdc_resp-reg_receiver"/>
</dbReference>
<sequence length="87" mass="9745">MQVSFGKDGIKIDHSGPKSISEIPRDIRMVIIEDNKINSFYMSQLFDGFGNVRVFLNSSDALDFILTNPVDLILTDLHMPGSDGWDV</sequence>